<accession>A0A918HX58</accession>
<name>A0A918HX58_9ACTN</name>
<gene>
    <name evidence="2" type="ORF">GCM10010274_29420</name>
</gene>
<organism evidence="2 3">
    <name type="scientific">Streptomyces lavendofoliae</name>
    <dbReference type="NCBI Taxonomy" id="67314"/>
    <lineage>
        <taxon>Bacteria</taxon>
        <taxon>Bacillati</taxon>
        <taxon>Actinomycetota</taxon>
        <taxon>Actinomycetes</taxon>
        <taxon>Kitasatosporales</taxon>
        <taxon>Streptomycetaceae</taxon>
        <taxon>Streptomyces</taxon>
    </lineage>
</organism>
<evidence type="ECO:0000259" key="1">
    <source>
        <dbReference type="Pfam" id="PF21836"/>
    </source>
</evidence>
<evidence type="ECO:0000313" key="2">
    <source>
        <dbReference type="EMBL" id="GGU39873.1"/>
    </source>
</evidence>
<proteinExistence type="predicted"/>
<protein>
    <recommendedName>
        <fullName evidence="1">DUF6895 domain-containing protein</fullName>
    </recommendedName>
</protein>
<feature type="domain" description="DUF6895" evidence="1">
    <location>
        <begin position="14"/>
        <end position="297"/>
    </location>
</feature>
<dbReference type="Proteomes" id="UP000636661">
    <property type="component" value="Unassembled WGS sequence"/>
</dbReference>
<dbReference type="RefSeq" id="WP_189551243.1">
    <property type="nucleotide sequence ID" value="NZ_BMTP01000006.1"/>
</dbReference>
<dbReference type="EMBL" id="BMTP01000006">
    <property type="protein sequence ID" value="GGU39873.1"/>
    <property type="molecule type" value="Genomic_DNA"/>
</dbReference>
<evidence type="ECO:0000313" key="3">
    <source>
        <dbReference type="Proteomes" id="UP000636661"/>
    </source>
</evidence>
<dbReference type="Pfam" id="PF21836">
    <property type="entry name" value="DUF6895"/>
    <property type="match status" value="1"/>
</dbReference>
<dbReference type="InterPro" id="IPR054190">
    <property type="entry name" value="DUF6895"/>
</dbReference>
<reference evidence="2" key="2">
    <citation type="submission" date="2020-09" db="EMBL/GenBank/DDBJ databases">
        <authorList>
            <person name="Sun Q."/>
            <person name="Ohkuma M."/>
        </authorList>
    </citation>
    <scope>NUCLEOTIDE SEQUENCE</scope>
    <source>
        <strain evidence="2">JCM 4391</strain>
    </source>
</reference>
<comment type="caution">
    <text evidence="2">The sequence shown here is derived from an EMBL/GenBank/DDBJ whole genome shotgun (WGS) entry which is preliminary data.</text>
</comment>
<sequence>MTGDTTPDLLRTAQKALDWLSGHRDDFRLGDGALEPDADVNKSWKPLGELAQMCACIRRHTPAGTLLHDTASDLLHHAWNETDDGKLLLTLHRLEPHATYPLEVYAAFASGGLRHPAYEDFTARLVRSRSWRTAELLPNRVLSILNSERRCGLTPHEDASAVLRRTWLGGLPEPWAFERFAGYTLTHVVYHLTDWGRDPAAVPADIADYLATWLPAWLDTCVESRHWDLCGELLAVAASLPEPPPPDATESAWRALAQAQDPTGAVPEVGHGPHGEDIPRVFVNCYHSTTVTAFAATLTAARRAGADGRDSDGTSRGASA</sequence>
<keyword evidence="3" id="KW-1185">Reference proteome</keyword>
<reference evidence="2" key="1">
    <citation type="journal article" date="2014" name="Int. J. Syst. Evol. Microbiol.">
        <title>Complete genome sequence of Corynebacterium casei LMG S-19264T (=DSM 44701T), isolated from a smear-ripened cheese.</title>
        <authorList>
            <consortium name="US DOE Joint Genome Institute (JGI-PGF)"/>
            <person name="Walter F."/>
            <person name="Albersmeier A."/>
            <person name="Kalinowski J."/>
            <person name="Ruckert C."/>
        </authorList>
    </citation>
    <scope>NUCLEOTIDE SEQUENCE</scope>
    <source>
        <strain evidence="2">JCM 4391</strain>
    </source>
</reference>
<dbReference type="AlphaFoldDB" id="A0A918HX58"/>